<name>A0A804NA18_MAIZE</name>
<dbReference type="AlphaFoldDB" id="A0A804NA18"/>
<dbReference type="InParanoid" id="A0A804NA18"/>
<protein>
    <submittedName>
        <fullName evidence="1">Uncharacterized protein</fullName>
    </submittedName>
</protein>
<accession>A0A804NA18</accession>
<reference evidence="2" key="1">
    <citation type="submission" date="2015-12" db="EMBL/GenBank/DDBJ databases">
        <title>Update maize B73 reference genome by single molecule sequencing technologies.</title>
        <authorList>
            <consortium name="Maize Genome Sequencing Project"/>
            <person name="Ware D."/>
        </authorList>
    </citation>
    <scope>NUCLEOTIDE SEQUENCE [LARGE SCALE GENOMIC DNA]</scope>
    <source>
        <strain evidence="2">cv. B73</strain>
    </source>
</reference>
<reference evidence="1" key="3">
    <citation type="submission" date="2021-05" db="UniProtKB">
        <authorList>
            <consortium name="EnsemblPlants"/>
        </authorList>
    </citation>
    <scope>IDENTIFICATION</scope>
    <source>
        <strain evidence="1">cv. B73</strain>
    </source>
</reference>
<keyword evidence="2" id="KW-1185">Reference proteome</keyword>
<dbReference type="Gramene" id="Zm00001eb146010_T001">
    <property type="protein sequence ID" value="Zm00001eb146010_P001"/>
    <property type="gene ID" value="Zm00001eb146010"/>
</dbReference>
<reference evidence="1" key="2">
    <citation type="submission" date="2019-07" db="EMBL/GenBank/DDBJ databases">
        <authorList>
            <person name="Seetharam A."/>
            <person name="Woodhouse M."/>
            <person name="Cannon E."/>
        </authorList>
    </citation>
    <scope>NUCLEOTIDE SEQUENCE [LARGE SCALE GENOMIC DNA]</scope>
    <source>
        <strain evidence="1">cv. B73</strain>
    </source>
</reference>
<proteinExistence type="predicted"/>
<evidence type="ECO:0000313" key="1">
    <source>
        <dbReference type="EnsemblPlants" id="Zm00001eb146010_P001"/>
    </source>
</evidence>
<sequence length="143" mass="15154">MSRNSRLHQVSAPPPILHWTTHECLLSSIIVRGGACSPCLNLHVLCSVQLSEALRMPQPTAFVSVQLSDGQPTPSNVSKKKMDGGEVLFLYGVGEVAVTIGRNSLSPQPLHPGSSIVIVVIESDRGDDDGLSEALMLGVGCKI</sequence>
<dbReference type="EnsemblPlants" id="Zm00001eb146010_T001">
    <property type="protein sequence ID" value="Zm00001eb146010_P001"/>
    <property type="gene ID" value="Zm00001eb146010"/>
</dbReference>
<dbReference type="Proteomes" id="UP000007305">
    <property type="component" value="Chromosome 3"/>
</dbReference>
<organism evidence="1 2">
    <name type="scientific">Zea mays</name>
    <name type="common">Maize</name>
    <dbReference type="NCBI Taxonomy" id="4577"/>
    <lineage>
        <taxon>Eukaryota</taxon>
        <taxon>Viridiplantae</taxon>
        <taxon>Streptophyta</taxon>
        <taxon>Embryophyta</taxon>
        <taxon>Tracheophyta</taxon>
        <taxon>Spermatophyta</taxon>
        <taxon>Magnoliopsida</taxon>
        <taxon>Liliopsida</taxon>
        <taxon>Poales</taxon>
        <taxon>Poaceae</taxon>
        <taxon>PACMAD clade</taxon>
        <taxon>Panicoideae</taxon>
        <taxon>Andropogonodae</taxon>
        <taxon>Andropogoneae</taxon>
        <taxon>Tripsacinae</taxon>
        <taxon>Zea</taxon>
    </lineage>
</organism>
<evidence type="ECO:0000313" key="2">
    <source>
        <dbReference type="Proteomes" id="UP000007305"/>
    </source>
</evidence>